<keyword evidence="1" id="KW-0472">Membrane</keyword>
<keyword evidence="1" id="KW-0812">Transmembrane</keyword>
<feature type="transmembrane region" description="Helical" evidence="1">
    <location>
        <begin position="137"/>
        <end position="159"/>
    </location>
</feature>
<proteinExistence type="predicted"/>
<keyword evidence="1" id="KW-1133">Transmembrane helix</keyword>
<reference evidence="2 3" key="1">
    <citation type="journal article" date="2008" name="J. Bacteriol.">
        <title>Insights into plant cell wall degradation from the genome sequence of the soil bacterium Cellvibrio japonicus.</title>
        <authorList>
            <person name="Deboy R.T."/>
            <person name="Mongodin E.F."/>
            <person name="Fouts D.E."/>
            <person name="Tailford L.E."/>
            <person name="Khouri H."/>
            <person name="Emerson J.B."/>
            <person name="Mohamoud Y."/>
            <person name="Watkins K."/>
            <person name="Henrissat B."/>
            <person name="Gilbert H.J."/>
            <person name="Nelson K.E."/>
        </authorList>
    </citation>
    <scope>NUCLEOTIDE SEQUENCE [LARGE SCALE GENOMIC DNA]</scope>
    <source>
        <strain evidence="2 3">Ueda107</strain>
    </source>
</reference>
<evidence type="ECO:0000313" key="3">
    <source>
        <dbReference type="Proteomes" id="UP000001036"/>
    </source>
</evidence>
<dbReference type="EMBL" id="CP000934">
    <property type="protein sequence ID" value="ACE85495.1"/>
    <property type="molecule type" value="Genomic_DNA"/>
</dbReference>
<sequence length="250" mass="28270">MAKYCRALLLTSRRPMNILLPPNSLLFWSTLLAMSAMLVAALWLAPWRQLAASQSRQHVFFAAIIALSLLWLLHVRVQGIFAFHPMLITVITMVFGLSLALLIGVCALVLLEFYQLAVRHVQLDWHGAWQAFDLRSIPVDFCVGIAVPAAWAWCVLWLVNGWKFKNPFTYFLGVGFFGAMVGCLLMGSSAWLLFTLTNSLAHQIVVEEYFFVFFLMTFPEGFINGTIATALTVLAPDLVKTYRDDWFLKD</sequence>
<protein>
    <submittedName>
        <fullName evidence="2">Putative membrane protein</fullName>
    </submittedName>
</protein>
<feature type="transmembrane region" description="Helical" evidence="1">
    <location>
        <begin position="25"/>
        <end position="45"/>
    </location>
</feature>
<name>B3PB76_CELJU</name>
<dbReference type="AlphaFoldDB" id="B3PB76"/>
<dbReference type="KEGG" id="cja:CJA_1048"/>
<dbReference type="STRING" id="498211.CJA_1048"/>
<feature type="transmembrane region" description="Helical" evidence="1">
    <location>
        <begin position="57"/>
        <end position="75"/>
    </location>
</feature>
<dbReference type="Proteomes" id="UP000001036">
    <property type="component" value="Chromosome"/>
</dbReference>
<gene>
    <name evidence="2" type="ordered locus">CJA_1048</name>
</gene>
<keyword evidence="3" id="KW-1185">Reference proteome</keyword>
<dbReference type="eggNOG" id="COG3235">
    <property type="taxonomic scope" value="Bacteria"/>
</dbReference>
<organism evidence="2 3">
    <name type="scientific">Cellvibrio japonicus (strain Ueda107)</name>
    <name type="common">Pseudomonas fluorescens subsp. cellulosa</name>
    <dbReference type="NCBI Taxonomy" id="498211"/>
    <lineage>
        <taxon>Bacteria</taxon>
        <taxon>Pseudomonadati</taxon>
        <taxon>Pseudomonadota</taxon>
        <taxon>Gammaproteobacteria</taxon>
        <taxon>Cellvibrionales</taxon>
        <taxon>Cellvibrionaceae</taxon>
        <taxon>Cellvibrio</taxon>
    </lineage>
</organism>
<feature type="transmembrane region" description="Helical" evidence="1">
    <location>
        <begin position="171"/>
        <end position="194"/>
    </location>
</feature>
<accession>B3PB76</accession>
<feature type="transmembrane region" description="Helical" evidence="1">
    <location>
        <begin position="87"/>
        <end position="117"/>
    </location>
</feature>
<evidence type="ECO:0000256" key="1">
    <source>
        <dbReference type="SAM" id="Phobius"/>
    </source>
</evidence>
<dbReference type="HOGENOM" id="CLU_081268_1_0_6"/>
<feature type="transmembrane region" description="Helical" evidence="1">
    <location>
        <begin position="209"/>
        <end position="234"/>
    </location>
</feature>
<evidence type="ECO:0000313" key="2">
    <source>
        <dbReference type="EMBL" id="ACE85495.1"/>
    </source>
</evidence>